<dbReference type="PROSITE" id="PS50109">
    <property type="entry name" value="HIS_KIN"/>
    <property type="match status" value="1"/>
</dbReference>
<evidence type="ECO:0000313" key="13">
    <source>
        <dbReference type="EMBL" id="ODN69173.1"/>
    </source>
</evidence>
<dbReference type="InterPro" id="IPR004358">
    <property type="entry name" value="Sig_transdc_His_kin-like_C"/>
</dbReference>
<gene>
    <name evidence="13" type="primary">glnL_2</name>
    <name evidence="13" type="ORF">A6302_03518</name>
</gene>
<dbReference type="PANTHER" id="PTHR44936:SF10">
    <property type="entry name" value="SENSOR PROTEIN RSTB"/>
    <property type="match status" value="1"/>
</dbReference>
<feature type="domain" description="Histidine kinase" evidence="11">
    <location>
        <begin position="305"/>
        <end position="516"/>
    </location>
</feature>
<dbReference type="EC" id="2.7.13.3" evidence="3"/>
<name>A0A1E3GYP4_9HYPH</name>
<dbReference type="InterPro" id="IPR036890">
    <property type="entry name" value="HATPase_C_sf"/>
</dbReference>
<evidence type="ECO:0000256" key="5">
    <source>
        <dbReference type="ARBA" id="ARBA00022679"/>
    </source>
</evidence>
<feature type="transmembrane region" description="Helical" evidence="10">
    <location>
        <begin position="59"/>
        <end position="80"/>
    </location>
</feature>
<dbReference type="Pfam" id="PF02518">
    <property type="entry name" value="HATPase_c"/>
    <property type="match status" value="1"/>
</dbReference>
<keyword evidence="8" id="KW-0067">ATP-binding</keyword>
<dbReference type="PRINTS" id="PR00344">
    <property type="entry name" value="BCTRLSENSOR"/>
</dbReference>
<evidence type="ECO:0000256" key="6">
    <source>
        <dbReference type="ARBA" id="ARBA00022741"/>
    </source>
</evidence>
<dbReference type="SMART" id="SM00387">
    <property type="entry name" value="HATPase_c"/>
    <property type="match status" value="1"/>
</dbReference>
<keyword evidence="10" id="KW-1133">Transmembrane helix</keyword>
<comment type="catalytic activity">
    <reaction evidence="1">
        <text>ATP + protein L-histidine = ADP + protein N-phospho-L-histidine.</text>
        <dbReference type="EC" id="2.7.13.3"/>
    </reaction>
</comment>
<evidence type="ECO:0000256" key="8">
    <source>
        <dbReference type="ARBA" id="ARBA00022840"/>
    </source>
</evidence>
<evidence type="ECO:0000256" key="2">
    <source>
        <dbReference type="ARBA" id="ARBA00004370"/>
    </source>
</evidence>
<feature type="compositionally biased region" description="Basic and acidic residues" evidence="9">
    <location>
        <begin position="15"/>
        <end position="32"/>
    </location>
</feature>
<dbReference type="Gene3D" id="3.30.565.10">
    <property type="entry name" value="Histidine kinase-like ATPase, C-terminal domain"/>
    <property type="match status" value="1"/>
</dbReference>
<dbReference type="GO" id="GO:0004673">
    <property type="term" value="F:protein histidine kinase activity"/>
    <property type="evidence" value="ECO:0007669"/>
    <property type="project" value="UniProtKB-EC"/>
</dbReference>
<feature type="domain" description="HAMP" evidence="12">
    <location>
        <begin position="236"/>
        <end position="291"/>
    </location>
</feature>
<evidence type="ECO:0000259" key="11">
    <source>
        <dbReference type="PROSITE" id="PS50109"/>
    </source>
</evidence>
<keyword evidence="14" id="KW-1185">Reference proteome</keyword>
<dbReference type="EMBL" id="MCRJ01000105">
    <property type="protein sequence ID" value="ODN69173.1"/>
    <property type="molecule type" value="Genomic_DNA"/>
</dbReference>
<evidence type="ECO:0000313" key="14">
    <source>
        <dbReference type="Proteomes" id="UP000094622"/>
    </source>
</evidence>
<dbReference type="PROSITE" id="PS50885">
    <property type="entry name" value="HAMP"/>
    <property type="match status" value="1"/>
</dbReference>
<evidence type="ECO:0000259" key="12">
    <source>
        <dbReference type="PROSITE" id="PS50885"/>
    </source>
</evidence>
<sequence>MTEAGPGADTTRAGATRDETLRSGAARPEDARPVPPRSGAARPGTSGADGDAPPVRFGLSARLLVLTILFVMISEVLIYVPSIANYHRTILEARLHNALIASRSLMLVPAEQQLPQDMQSTLLEELGGYAIAVKDSGMKRLLAITPQPPTVDRVLNIDDLDAVASIGAAFDTLVRGGDRTIRLYGPFPGSPDQTVEFVFPEKPLRDRMLTFSANILLLSLVISCLTASLVYLALQRLLIRPMQRIGRAVRRFTEDPENPATLLQPTGRTDEIGAAEHGLASMQLRLQEMLKQQRHLADLGLAVSKINHDLRNMLASAQLVSDRLAMVSDPTVQRVAPKLIAALDRAITYCQSVLAYGRAQEQPPARRLVALRRLCADVGETTGVAGHGAIEWVNAVAEDVEVDCDPDQISRVLVNLVRNAAQALEATTGEALVRRLTLSAERVGSVVRIRVSDTGPGLAEKARESLFKAFQGSVRRGGTGLGLAISAELVRAHGGSITLLDITPGATFEVEIPDRPVQLRDVLRSRAS</sequence>
<evidence type="ECO:0000256" key="7">
    <source>
        <dbReference type="ARBA" id="ARBA00022777"/>
    </source>
</evidence>
<dbReference type="PANTHER" id="PTHR44936">
    <property type="entry name" value="SENSOR PROTEIN CREC"/>
    <property type="match status" value="1"/>
</dbReference>
<accession>A0A1E3GYP4</accession>
<dbReference type="InterPro" id="IPR050980">
    <property type="entry name" value="2C_sensor_his_kinase"/>
</dbReference>
<dbReference type="Proteomes" id="UP000094622">
    <property type="component" value="Unassembled WGS sequence"/>
</dbReference>
<dbReference type="InterPro" id="IPR003660">
    <property type="entry name" value="HAMP_dom"/>
</dbReference>
<keyword evidence="10" id="KW-0812">Transmembrane</keyword>
<organism evidence="13 14">
    <name type="scientific">Methylobrevis pamukkalensis</name>
    <dbReference type="NCBI Taxonomy" id="1439726"/>
    <lineage>
        <taxon>Bacteria</taxon>
        <taxon>Pseudomonadati</taxon>
        <taxon>Pseudomonadota</taxon>
        <taxon>Alphaproteobacteria</taxon>
        <taxon>Hyphomicrobiales</taxon>
        <taxon>Pleomorphomonadaceae</taxon>
        <taxon>Methylobrevis</taxon>
    </lineage>
</organism>
<comment type="subcellular location">
    <subcellularLocation>
        <location evidence="2">Membrane</location>
    </subcellularLocation>
</comment>
<proteinExistence type="predicted"/>
<keyword evidence="6" id="KW-0547">Nucleotide-binding</keyword>
<dbReference type="InterPro" id="IPR003594">
    <property type="entry name" value="HATPase_dom"/>
</dbReference>
<evidence type="ECO:0000256" key="4">
    <source>
        <dbReference type="ARBA" id="ARBA00022553"/>
    </source>
</evidence>
<evidence type="ECO:0000256" key="10">
    <source>
        <dbReference type="SAM" id="Phobius"/>
    </source>
</evidence>
<keyword evidence="10" id="KW-0472">Membrane</keyword>
<dbReference type="GO" id="GO:0016020">
    <property type="term" value="C:membrane"/>
    <property type="evidence" value="ECO:0007669"/>
    <property type="project" value="UniProtKB-SubCell"/>
</dbReference>
<keyword evidence="4" id="KW-0597">Phosphoprotein</keyword>
<evidence type="ECO:0000256" key="1">
    <source>
        <dbReference type="ARBA" id="ARBA00000085"/>
    </source>
</evidence>
<dbReference type="CDD" id="cd00075">
    <property type="entry name" value="HATPase"/>
    <property type="match status" value="1"/>
</dbReference>
<comment type="caution">
    <text evidence="13">The sequence shown here is derived from an EMBL/GenBank/DDBJ whole genome shotgun (WGS) entry which is preliminary data.</text>
</comment>
<protein>
    <recommendedName>
        <fullName evidence="3">histidine kinase</fullName>
        <ecNumber evidence="3">2.7.13.3</ecNumber>
    </recommendedName>
</protein>
<keyword evidence="7" id="KW-0418">Kinase</keyword>
<dbReference type="RefSeq" id="WP_083255830.1">
    <property type="nucleotide sequence ID" value="NZ_MCRJ01000105.1"/>
</dbReference>
<dbReference type="SUPFAM" id="SSF55874">
    <property type="entry name" value="ATPase domain of HSP90 chaperone/DNA topoisomerase II/histidine kinase"/>
    <property type="match status" value="1"/>
</dbReference>
<dbReference type="GO" id="GO:0007165">
    <property type="term" value="P:signal transduction"/>
    <property type="evidence" value="ECO:0007669"/>
    <property type="project" value="InterPro"/>
</dbReference>
<dbReference type="Gene3D" id="1.10.287.130">
    <property type="match status" value="1"/>
</dbReference>
<dbReference type="AlphaFoldDB" id="A0A1E3GYP4"/>
<reference evidence="13 14" key="1">
    <citation type="submission" date="2016-07" db="EMBL/GenBank/DDBJ databases">
        <title>Draft Genome Sequence of Methylobrevis pamukkalensis PK2.</title>
        <authorList>
            <person name="Vasilenko O.V."/>
            <person name="Doronina N.V."/>
            <person name="Shmareva M.N."/>
            <person name="Tarlachkov S.V."/>
            <person name="Mustakhimov I."/>
            <person name="Trotsenko Y.A."/>
        </authorList>
    </citation>
    <scope>NUCLEOTIDE SEQUENCE [LARGE SCALE GENOMIC DNA]</scope>
    <source>
        <strain evidence="13 14">PK2</strain>
    </source>
</reference>
<feature type="region of interest" description="Disordered" evidence="9">
    <location>
        <begin position="1"/>
        <end position="52"/>
    </location>
</feature>
<keyword evidence="5 13" id="KW-0808">Transferase</keyword>
<evidence type="ECO:0000256" key="3">
    <source>
        <dbReference type="ARBA" id="ARBA00012438"/>
    </source>
</evidence>
<evidence type="ECO:0000256" key="9">
    <source>
        <dbReference type="SAM" id="MobiDB-lite"/>
    </source>
</evidence>
<dbReference type="GO" id="GO:0005524">
    <property type="term" value="F:ATP binding"/>
    <property type="evidence" value="ECO:0007669"/>
    <property type="project" value="UniProtKB-KW"/>
</dbReference>
<feature type="transmembrane region" description="Helical" evidence="10">
    <location>
        <begin position="211"/>
        <end position="234"/>
    </location>
</feature>
<dbReference type="InterPro" id="IPR005467">
    <property type="entry name" value="His_kinase_dom"/>
</dbReference>